<proteinExistence type="predicted"/>
<dbReference type="EMBL" id="BEGY01000236">
    <property type="protein sequence ID" value="GAX86163.1"/>
    <property type="molecule type" value="Genomic_DNA"/>
</dbReference>
<evidence type="ECO:0000313" key="2">
    <source>
        <dbReference type="Proteomes" id="UP000232323"/>
    </source>
</evidence>
<dbReference type="Proteomes" id="UP000232323">
    <property type="component" value="Unassembled WGS sequence"/>
</dbReference>
<protein>
    <submittedName>
        <fullName evidence="1">Uncharacterized protein</fullName>
    </submittedName>
</protein>
<sequence>MTVPCGIHQRLSFFDIIDLLHTGWRIKNQLLQPTRRLDIGGLLISPTFFHQHKEELGLSDADLDPSNKQDMRGMEKVFDFQREVKASKINKSQTETRGANPPKRRPYVMVETNIICKALLDSSAENYGLYLFIEFGHRHLEERH</sequence>
<dbReference type="AlphaFoldDB" id="A0A250XT25"/>
<organism evidence="1 2">
    <name type="scientific">Chlamydomonas eustigma</name>
    <dbReference type="NCBI Taxonomy" id="1157962"/>
    <lineage>
        <taxon>Eukaryota</taxon>
        <taxon>Viridiplantae</taxon>
        <taxon>Chlorophyta</taxon>
        <taxon>core chlorophytes</taxon>
        <taxon>Chlorophyceae</taxon>
        <taxon>CS clade</taxon>
        <taxon>Chlamydomonadales</taxon>
        <taxon>Chlamydomonadaceae</taxon>
        <taxon>Chlamydomonas</taxon>
    </lineage>
</organism>
<accession>A0A250XT25</accession>
<gene>
    <name evidence="1" type="ORF">CEUSTIGMA_g13576.t1</name>
</gene>
<keyword evidence="2" id="KW-1185">Reference proteome</keyword>
<name>A0A250XT25_9CHLO</name>
<reference evidence="1 2" key="1">
    <citation type="submission" date="2017-08" db="EMBL/GenBank/DDBJ databases">
        <title>Acidophilic green algal genome provides insights into adaptation to an acidic environment.</title>
        <authorList>
            <person name="Hirooka S."/>
            <person name="Hirose Y."/>
            <person name="Kanesaki Y."/>
            <person name="Higuchi S."/>
            <person name="Fujiwara T."/>
            <person name="Onuma R."/>
            <person name="Era A."/>
            <person name="Ohbayashi R."/>
            <person name="Uzuka A."/>
            <person name="Nozaki H."/>
            <person name="Yoshikawa H."/>
            <person name="Miyagishima S.Y."/>
        </authorList>
    </citation>
    <scope>NUCLEOTIDE SEQUENCE [LARGE SCALE GENOMIC DNA]</scope>
    <source>
        <strain evidence="1 2">NIES-2499</strain>
    </source>
</reference>
<evidence type="ECO:0000313" key="1">
    <source>
        <dbReference type="EMBL" id="GAX86163.1"/>
    </source>
</evidence>
<comment type="caution">
    <text evidence="1">The sequence shown here is derived from an EMBL/GenBank/DDBJ whole genome shotgun (WGS) entry which is preliminary data.</text>
</comment>